<dbReference type="PANTHER" id="PTHR35923">
    <property type="entry name" value="MAJOR EXTRACELLULAR ENDOGLUCANASE"/>
    <property type="match status" value="1"/>
</dbReference>
<dbReference type="AlphaFoldDB" id="A0A0L6JKK2"/>
<keyword evidence="6" id="KW-0326">Glycosidase</keyword>
<dbReference type="EMBL" id="LGTC01000001">
    <property type="protein sequence ID" value="KNY26233.1"/>
    <property type="molecule type" value="Genomic_DNA"/>
</dbReference>
<gene>
    <name evidence="11" type="ORF">Bccel_1495</name>
</gene>
<comment type="caution">
    <text evidence="11">The sequence shown here is derived from an EMBL/GenBank/DDBJ whole genome shotgun (WGS) entry which is preliminary data.</text>
</comment>
<evidence type="ECO:0000259" key="10">
    <source>
        <dbReference type="PROSITE" id="PS51766"/>
    </source>
</evidence>
<dbReference type="InterPro" id="IPR016134">
    <property type="entry name" value="Dockerin_dom"/>
</dbReference>
<evidence type="ECO:0000256" key="1">
    <source>
        <dbReference type="ARBA" id="ARBA00000966"/>
    </source>
</evidence>
<keyword evidence="4" id="KW-0136">Cellulose degradation</keyword>
<name>A0A0L6JKK2_9FIRM</name>
<evidence type="ECO:0000256" key="6">
    <source>
        <dbReference type="ARBA" id="ARBA00023295"/>
    </source>
</evidence>
<sequence length="670" mass="74868" precursor="true">MKKIFILSLVMILISSVIPSSITASAEEVDVTEQGDDWLHVEGTNIVDKDGKKVWLTGANWFGFNCRERMLLDSYHSNIVKDIEIVADKGINVVRLPIATDLLYAWSKGQYPISTDTSYNNEALAGLNSYELFHFMLENFKRVGIKVILDVHSAETDNMGHTHPVWFKGTITEEVFKSAWVWAANHFKDDDTVIGFDLKNEPHTNTGTLKMMSQSAIWDDSNRATNWKRVAQETALKILEVHPNVLIFVEGVEIYPKDGKWDDEEVDLSPWTGKNEYYGNWWGGNLRGVKDYPINLGKYQKQLVYSPHDYGPLVYEQEWFKGEFVTADDDTAKKILYDECWKENWAYIMEDGIAPLLVGEWGGLTEGGDKLLDLNKKYLRSMRDYIVENKYKLHHTFWCINIDSADTGGLLTRGEGTAFEGGRDLKWNDNKYDNYLLPTLWQNKEGKFVGLDHKLPLGKNGISVSDFVESGETPTKSTPTPTKPTSTKPTSTKPTSTKPTPTKVTPTPTENGSGFTVSGYIKPVFNYTSSSVMAGFKVELDGTELSAVSDDNGFFAIKNVPGKTYTIKISKAGYLERTISSITVNADKEISGETAPLDMWAGDLPVKEVQDGTINIADVVELAKAFNKVSTDTGFLTCADFNSDNSINMSDVIILAKNFNKTSAGYPAIN</sequence>
<dbReference type="SUPFAM" id="SSF49464">
    <property type="entry name" value="Carboxypeptidase regulatory domain-like"/>
    <property type="match status" value="1"/>
</dbReference>
<dbReference type="InterPro" id="IPR008969">
    <property type="entry name" value="CarboxyPept-like_regulatory"/>
</dbReference>
<dbReference type="STRING" id="398512.Bccel_1495"/>
<evidence type="ECO:0000256" key="7">
    <source>
        <dbReference type="ARBA" id="ARBA00023326"/>
    </source>
</evidence>
<dbReference type="EC" id="3.2.1.4" evidence="2"/>
<proteinExistence type="predicted"/>
<dbReference type="SUPFAM" id="SSF63446">
    <property type="entry name" value="Type I dockerin domain"/>
    <property type="match status" value="1"/>
</dbReference>
<dbReference type="PROSITE" id="PS00659">
    <property type="entry name" value="GLYCOSYL_HYDROL_F5"/>
    <property type="match status" value="1"/>
</dbReference>
<feature type="signal peptide" evidence="9">
    <location>
        <begin position="1"/>
        <end position="26"/>
    </location>
</feature>
<dbReference type="Pfam" id="PF13620">
    <property type="entry name" value="CarboxypepD_reg"/>
    <property type="match status" value="1"/>
</dbReference>
<dbReference type="Pfam" id="PF00150">
    <property type="entry name" value="Cellulase"/>
    <property type="match status" value="1"/>
</dbReference>
<keyword evidence="9" id="KW-0732">Signal</keyword>
<dbReference type="Proteomes" id="UP000036923">
    <property type="component" value="Unassembled WGS sequence"/>
</dbReference>
<keyword evidence="5" id="KW-0119">Carbohydrate metabolism</keyword>
<evidence type="ECO:0000256" key="9">
    <source>
        <dbReference type="SAM" id="SignalP"/>
    </source>
</evidence>
<comment type="catalytic activity">
    <reaction evidence="1">
        <text>Endohydrolysis of (1-&gt;4)-beta-D-glucosidic linkages in cellulose, lichenin and cereal beta-D-glucans.</text>
        <dbReference type="EC" id="3.2.1.4"/>
    </reaction>
</comment>
<dbReference type="PROSITE" id="PS00448">
    <property type="entry name" value="CLOS_CELLULOSOME_RPT"/>
    <property type="match status" value="1"/>
</dbReference>
<dbReference type="Gene3D" id="3.20.20.80">
    <property type="entry name" value="Glycosidases"/>
    <property type="match status" value="1"/>
</dbReference>
<dbReference type="PATRIC" id="fig|398512.5.peg.1554"/>
<dbReference type="GO" id="GO:0030245">
    <property type="term" value="P:cellulose catabolic process"/>
    <property type="evidence" value="ECO:0007669"/>
    <property type="project" value="UniProtKB-KW"/>
</dbReference>
<dbReference type="GO" id="GO:0008810">
    <property type="term" value="F:cellulase activity"/>
    <property type="evidence" value="ECO:0007669"/>
    <property type="project" value="UniProtKB-EC"/>
</dbReference>
<evidence type="ECO:0000256" key="2">
    <source>
        <dbReference type="ARBA" id="ARBA00012601"/>
    </source>
</evidence>
<evidence type="ECO:0000256" key="4">
    <source>
        <dbReference type="ARBA" id="ARBA00023001"/>
    </source>
</evidence>
<dbReference type="PANTHER" id="PTHR35923:SF2">
    <property type="entry name" value="ENDOGLUCANASE"/>
    <property type="match status" value="1"/>
</dbReference>
<keyword evidence="12" id="KW-1185">Reference proteome</keyword>
<reference evidence="12" key="1">
    <citation type="submission" date="2015-07" db="EMBL/GenBank/DDBJ databases">
        <title>Near-Complete Genome Sequence of the Cellulolytic Bacterium Bacteroides (Pseudobacteroides) cellulosolvens ATCC 35603.</title>
        <authorList>
            <person name="Dassa B."/>
            <person name="Utturkar S.M."/>
            <person name="Klingeman D.M."/>
            <person name="Hurt R.A."/>
            <person name="Keller M."/>
            <person name="Xu J."/>
            <person name="Reddy Y.H.K."/>
            <person name="Borovok I."/>
            <person name="Grinberg I.R."/>
            <person name="Lamed R."/>
            <person name="Zhivin O."/>
            <person name="Bayer E.A."/>
            <person name="Brown S.D."/>
        </authorList>
    </citation>
    <scope>NUCLEOTIDE SEQUENCE [LARGE SCALE GENOMIC DNA]</scope>
    <source>
        <strain evidence="12">DSM 2933</strain>
    </source>
</reference>
<evidence type="ECO:0000313" key="11">
    <source>
        <dbReference type="EMBL" id="KNY26233.1"/>
    </source>
</evidence>
<dbReference type="InterPro" id="IPR018087">
    <property type="entry name" value="Glyco_hydro_5_CS"/>
</dbReference>
<dbReference type="InterPro" id="IPR001547">
    <property type="entry name" value="Glyco_hydro_5"/>
</dbReference>
<dbReference type="InterPro" id="IPR036439">
    <property type="entry name" value="Dockerin_dom_sf"/>
</dbReference>
<dbReference type="InterPro" id="IPR002105">
    <property type="entry name" value="Dockerin_1_rpt"/>
</dbReference>
<feature type="compositionally biased region" description="Low complexity" evidence="8">
    <location>
        <begin position="473"/>
        <end position="509"/>
    </location>
</feature>
<dbReference type="InterPro" id="IPR017853">
    <property type="entry name" value="GH"/>
</dbReference>
<dbReference type="Pfam" id="PF00404">
    <property type="entry name" value="Dockerin_1"/>
    <property type="match status" value="1"/>
</dbReference>
<evidence type="ECO:0000256" key="5">
    <source>
        <dbReference type="ARBA" id="ARBA00023277"/>
    </source>
</evidence>
<feature type="region of interest" description="Disordered" evidence="8">
    <location>
        <begin position="466"/>
        <end position="511"/>
    </location>
</feature>
<evidence type="ECO:0000313" key="12">
    <source>
        <dbReference type="Proteomes" id="UP000036923"/>
    </source>
</evidence>
<organism evidence="11 12">
    <name type="scientific">Pseudobacteroides cellulosolvens ATCC 35603 = DSM 2933</name>
    <dbReference type="NCBI Taxonomy" id="398512"/>
    <lineage>
        <taxon>Bacteria</taxon>
        <taxon>Bacillati</taxon>
        <taxon>Bacillota</taxon>
        <taxon>Clostridia</taxon>
        <taxon>Eubacteriales</taxon>
        <taxon>Oscillospiraceae</taxon>
        <taxon>Pseudobacteroides</taxon>
    </lineage>
</organism>
<evidence type="ECO:0000256" key="3">
    <source>
        <dbReference type="ARBA" id="ARBA00022801"/>
    </source>
</evidence>
<dbReference type="OrthoDB" id="9800475at2"/>
<dbReference type="eggNOG" id="COG2730">
    <property type="taxonomic scope" value="Bacteria"/>
</dbReference>
<dbReference type="SUPFAM" id="SSF51445">
    <property type="entry name" value="(Trans)glycosidases"/>
    <property type="match status" value="1"/>
</dbReference>
<dbReference type="Gene3D" id="2.60.40.4130">
    <property type="match status" value="1"/>
</dbReference>
<keyword evidence="3 11" id="KW-0378">Hydrolase</keyword>
<keyword evidence="7" id="KW-0624">Polysaccharide degradation</keyword>
<feature type="chain" id="PRO_5005565592" description="cellulase" evidence="9">
    <location>
        <begin position="27"/>
        <end position="670"/>
    </location>
</feature>
<accession>A0A0L6JKK2</accession>
<protein>
    <recommendedName>
        <fullName evidence="2">cellulase</fullName>
        <ecNumber evidence="2">3.2.1.4</ecNumber>
    </recommendedName>
</protein>
<evidence type="ECO:0000256" key="8">
    <source>
        <dbReference type="SAM" id="MobiDB-lite"/>
    </source>
</evidence>
<dbReference type="PROSITE" id="PS51766">
    <property type="entry name" value="DOCKERIN"/>
    <property type="match status" value="1"/>
</dbReference>
<feature type="domain" description="Dockerin" evidence="10">
    <location>
        <begin position="597"/>
        <end position="668"/>
    </location>
</feature>